<keyword evidence="2 5" id="KW-0963">Cytoplasm</keyword>
<comment type="subcellular location">
    <subcellularLocation>
        <location evidence="1 5">Cytoplasm</location>
    </subcellularLocation>
</comment>
<proteinExistence type="inferred from homology"/>
<dbReference type="PANTHER" id="PTHR13200">
    <property type="entry name" value="EEF1A LYSINE METHYLTRANSFERASE 1"/>
    <property type="match status" value="1"/>
</dbReference>
<keyword evidence="4 5" id="KW-0808">Transferase</keyword>
<evidence type="ECO:0000256" key="3">
    <source>
        <dbReference type="ARBA" id="ARBA00022603"/>
    </source>
</evidence>
<evidence type="ECO:0000256" key="4">
    <source>
        <dbReference type="ARBA" id="ARBA00022679"/>
    </source>
</evidence>
<comment type="similarity">
    <text evidence="5">Belongs to the class I-like SAM-binding methyltransferase superfamily. EFM5 family.</text>
</comment>
<protein>
    <recommendedName>
        <fullName evidence="5">Protein-lysine N-methyltransferase EFM5</fullName>
        <ecNumber evidence="5">2.1.1.-</ecNumber>
    </recommendedName>
    <alternativeName>
        <fullName evidence="5">Elongation factor methyltransferase 5</fullName>
    </alternativeName>
</protein>
<name>A0A875S186_EENNA</name>
<keyword evidence="3 5" id="KW-0489">Methyltransferase</keyword>
<dbReference type="Pfam" id="PF10237">
    <property type="entry name" value="N6-adenineMlase"/>
    <property type="match status" value="1"/>
</dbReference>
<evidence type="ECO:0000256" key="5">
    <source>
        <dbReference type="HAMAP-Rule" id="MF_03187"/>
    </source>
</evidence>
<comment type="function">
    <text evidence="5">S-adenosyl-L-methionine-dependent protein-lysine N-methyltransferase that trimethylates elongation factor 1-alpha at 'Lys-79'.</text>
</comment>
<evidence type="ECO:0000256" key="2">
    <source>
        <dbReference type="ARBA" id="ARBA00022490"/>
    </source>
</evidence>
<dbReference type="Proteomes" id="UP000662931">
    <property type="component" value="Chromosome 3"/>
</dbReference>
<sequence length="256" mass="29440">MRVLSAQALAALQEFQDEEKIRLEKFASMYKSAEDNFSERNKDKKAADPIVSPGDNGCSTGLTIDDFKEDWQLSQFWYSDKTANILADALLDGADEDTVICIVSAPSVYAIIRARDPKTLPTHNIYLFEFDRRFELLAGKDHFGFYDYKEPLQFRDDLKGKVNRLLIDPPFLEPECQQKSSETAFALLSKDKTGKTETGDIKYKLISCTGERMKDNVKKNYPETHITSFYPEHKNGLSNEFRCFASFECKQWKFEN</sequence>
<dbReference type="GO" id="GO:0032259">
    <property type="term" value="P:methylation"/>
    <property type="evidence" value="ECO:0007669"/>
    <property type="project" value="UniProtKB-KW"/>
</dbReference>
<dbReference type="PANTHER" id="PTHR13200:SF0">
    <property type="entry name" value="EEF1A LYSINE METHYLTRANSFERASE 1"/>
    <property type="match status" value="1"/>
</dbReference>
<dbReference type="EMBL" id="CP064814">
    <property type="protein sequence ID" value="QPG75501.1"/>
    <property type="molecule type" value="Genomic_DNA"/>
</dbReference>
<accession>A0A875S186</accession>
<dbReference type="AlphaFoldDB" id="A0A875S186"/>
<evidence type="ECO:0000313" key="6">
    <source>
        <dbReference type="EMBL" id="QPG75501.1"/>
    </source>
</evidence>
<evidence type="ECO:0000313" key="7">
    <source>
        <dbReference type="Proteomes" id="UP000662931"/>
    </source>
</evidence>
<reference evidence="6" key="1">
    <citation type="submission" date="2020-10" db="EMBL/GenBank/DDBJ databases">
        <authorList>
            <person name="Roach M.J.R."/>
        </authorList>
    </citation>
    <scope>NUCLEOTIDE SEQUENCE</scope>
    <source>
        <strain evidence="6">CBS 1945</strain>
    </source>
</reference>
<dbReference type="HAMAP" id="MF_03187">
    <property type="entry name" value="Methyltr_EFM5"/>
    <property type="match status" value="1"/>
</dbReference>
<dbReference type="InterPro" id="IPR041370">
    <property type="entry name" value="Mlase_EEF1AKMT1/ZCCHC4"/>
</dbReference>
<keyword evidence="7" id="KW-1185">Reference proteome</keyword>
<dbReference type="GO" id="GO:0016279">
    <property type="term" value="F:protein-lysine N-methyltransferase activity"/>
    <property type="evidence" value="ECO:0007669"/>
    <property type="project" value="UniProtKB-UniRule"/>
</dbReference>
<dbReference type="GO" id="GO:0005737">
    <property type="term" value="C:cytoplasm"/>
    <property type="evidence" value="ECO:0007669"/>
    <property type="project" value="UniProtKB-SubCell"/>
</dbReference>
<dbReference type="OrthoDB" id="206354at2759"/>
<organism evidence="6 7">
    <name type="scientific">Eeniella nana</name>
    <name type="common">Yeast</name>
    <name type="synonym">Brettanomyces nanus</name>
    <dbReference type="NCBI Taxonomy" id="13502"/>
    <lineage>
        <taxon>Eukaryota</taxon>
        <taxon>Fungi</taxon>
        <taxon>Dikarya</taxon>
        <taxon>Ascomycota</taxon>
        <taxon>Saccharomycotina</taxon>
        <taxon>Pichiomycetes</taxon>
        <taxon>Pichiales</taxon>
        <taxon>Pichiaceae</taxon>
        <taxon>Brettanomyces</taxon>
    </lineage>
</organism>
<evidence type="ECO:0000256" key="1">
    <source>
        <dbReference type="ARBA" id="ARBA00004496"/>
    </source>
</evidence>
<gene>
    <name evidence="5" type="primary">EFM5</name>
    <name evidence="6" type="ORF">FOA43_002856</name>
</gene>
<dbReference type="EC" id="2.1.1.-" evidence="5"/>
<dbReference type="InterPro" id="IPR019369">
    <property type="entry name" value="Efm5/EEF1AKMT1"/>
</dbReference>